<feature type="domain" description="R13L1/DRL21-like LRR repeat region" evidence="3">
    <location>
        <begin position="241"/>
        <end position="362"/>
    </location>
</feature>
<evidence type="ECO:0000313" key="4">
    <source>
        <dbReference type="Proteomes" id="UP000694853"/>
    </source>
</evidence>
<evidence type="ECO:0000313" key="5">
    <source>
        <dbReference type="RefSeq" id="XP_027356763.1"/>
    </source>
</evidence>
<dbReference type="GeneID" id="113866072"/>
<dbReference type="Proteomes" id="UP000694853">
    <property type="component" value="Unplaced"/>
</dbReference>
<dbReference type="InterPro" id="IPR032675">
    <property type="entry name" value="LRR_dom_sf"/>
</dbReference>
<dbReference type="SUPFAM" id="SSF52058">
    <property type="entry name" value="L domain-like"/>
    <property type="match status" value="1"/>
</dbReference>
<sequence>MAEGILPQIKTKKRMEDVGNECFQELLSRSFFNRSTYNNVSCFMMHDLINDLAQCVAREFCYRLDDDNPSKITTSVCHLSYVQGINDEPEKFEILSEFQQLRTFLPFRFLDFGYSSSFTSMVSFLLPKLKCLHVLSLSHYPITKLPDSVGNLMHLRYLDLAYTAIECLPDSAALCITWRHLLSGCRHLSMLPTNMFNLVNLRHLDISGSSLTEMPAKFGRLKSLQVLTSFVVGSDGGVKVSELGELLELHGALLVVNLQNVVAREAFKARLRSKKYLHELEFKWTTTTHNVQSETDILDMLEPHQNVKRLKIQNFGGNKLPNWLGSSSFSSMVFLHLADCPSCVSLPSLGELPSLKELYIAKLISLQKLGPRFYGNVVEPFRFLKIMKFEDMPNWEQSRCTKKILVIMVHKEK</sequence>
<dbReference type="InterPro" id="IPR056789">
    <property type="entry name" value="LRR_R13L1-DRL21"/>
</dbReference>
<accession>A0A8B8LMZ6</accession>
<keyword evidence="4" id="KW-1185">Reference proteome</keyword>
<dbReference type="KEGG" id="aprc:113866072"/>
<reference evidence="4" key="1">
    <citation type="journal article" date="2019" name="Toxins">
        <title>Detection of Abrin-Like and Prepropulchellin-Like Toxin Genes and Transcripts Using Whole Genome Sequencing and Full-Length Transcript Sequencing of Abrus precatorius.</title>
        <authorList>
            <person name="Hovde B.T."/>
            <person name="Daligault H.E."/>
            <person name="Hanschen E.R."/>
            <person name="Kunde Y.A."/>
            <person name="Johnson M.B."/>
            <person name="Starkenburg S.R."/>
            <person name="Johnson S.L."/>
        </authorList>
    </citation>
    <scope>NUCLEOTIDE SEQUENCE [LARGE SCALE GENOMIC DNA]</scope>
</reference>
<evidence type="ECO:0000259" key="2">
    <source>
        <dbReference type="Pfam" id="PF23559"/>
    </source>
</evidence>
<gene>
    <name evidence="5" type="primary">LOC113866072</name>
</gene>
<dbReference type="Pfam" id="PF23559">
    <property type="entry name" value="WHD_DRP"/>
    <property type="match status" value="1"/>
</dbReference>
<dbReference type="PANTHER" id="PTHR47186">
    <property type="entry name" value="LEUCINE-RICH REPEAT-CONTAINING PROTEIN 57"/>
    <property type="match status" value="1"/>
</dbReference>
<proteinExistence type="predicted"/>
<dbReference type="RefSeq" id="XP_027356763.1">
    <property type="nucleotide sequence ID" value="XM_027500962.1"/>
</dbReference>
<dbReference type="InterPro" id="IPR058922">
    <property type="entry name" value="WHD_DRP"/>
</dbReference>
<protein>
    <submittedName>
        <fullName evidence="5">Disease resistance RPP13-like protein 1</fullName>
    </submittedName>
</protein>
<dbReference type="PANTHER" id="PTHR47186:SF18">
    <property type="entry name" value="RX N-TERMINAL DOMAIN-CONTAINING PROTEIN"/>
    <property type="match status" value="1"/>
</dbReference>
<dbReference type="AlphaFoldDB" id="A0A8B8LMZ6"/>
<organism evidence="4 5">
    <name type="scientific">Abrus precatorius</name>
    <name type="common">Indian licorice</name>
    <name type="synonym">Glycine abrus</name>
    <dbReference type="NCBI Taxonomy" id="3816"/>
    <lineage>
        <taxon>Eukaryota</taxon>
        <taxon>Viridiplantae</taxon>
        <taxon>Streptophyta</taxon>
        <taxon>Embryophyta</taxon>
        <taxon>Tracheophyta</taxon>
        <taxon>Spermatophyta</taxon>
        <taxon>Magnoliopsida</taxon>
        <taxon>eudicotyledons</taxon>
        <taxon>Gunneridae</taxon>
        <taxon>Pentapetalae</taxon>
        <taxon>rosids</taxon>
        <taxon>fabids</taxon>
        <taxon>Fabales</taxon>
        <taxon>Fabaceae</taxon>
        <taxon>Papilionoideae</taxon>
        <taxon>50 kb inversion clade</taxon>
        <taxon>NPAAA clade</taxon>
        <taxon>indigoferoid/millettioid clade</taxon>
        <taxon>Abreae</taxon>
        <taxon>Abrus</taxon>
    </lineage>
</organism>
<reference evidence="5" key="2">
    <citation type="submission" date="2025-08" db="UniProtKB">
        <authorList>
            <consortium name="RefSeq"/>
        </authorList>
    </citation>
    <scope>IDENTIFICATION</scope>
    <source>
        <tissue evidence="5">Young leaves</tissue>
    </source>
</reference>
<dbReference type="Pfam" id="PF25019">
    <property type="entry name" value="LRR_R13L1-DRL21"/>
    <property type="match status" value="1"/>
</dbReference>
<dbReference type="OrthoDB" id="1412384at2759"/>
<feature type="domain" description="Disease resistance protein winged helix" evidence="2">
    <location>
        <begin position="1"/>
        <end position="53"/>
    </location>
</feature>
<evidence type="ECO:0000256" key="1">
    <source>
        <dbReference type="ARBA" id="ARBA00022737"/>
    </source>
</evidence>
<keyword evidence="1" id="KW-0677">Repeat</keyword>
<dbReference type="Gene3D" id="3.80.10.10">
    <property type="entry name" value="Ribonuclease Inhibitor"/>
    <property type="match status" value="1"/>
</dbReference>
<evidence type="ECO:0000259" key="3">
    <source>
        <dbReference type="Pfam" id="PF25019"/>
    </source>
</evidence>
<name>A0A8B8LMZ6_ABRPR</name>